<evidence type="ECO:0000256" key="1">
    <source>
        <dbReference type="ARBA" id="ARBA00006806"/>
    </source>
</evidence>
<dbReference type="InterPro" id="IPR004226">
    <property type="entry name" value="TBCA"/>
</dbReference>
<keyword evidence="3" id="KW-0963">Cytoplasm</keyword>
<dbReference type="GO" id="GO:0005874">
    <property type="term" value="C:microtubule"/>
    <property type="evidence" value="ECO:0007669"/>
    <property type="project" value="UniProtKB-KW"/>
</dbReference>
<evidence type="ECO:0000256" key="3">
    <source>
        <dbReference type="RuleBase" id="RU364030"/>
    </source>
</evidence>
<dbReference type="GO" id="GO:0007023">
    <property type="term" value="P:post-chaperonin tubulin folding pathway"/>
    <property type="evidence" value="ECO:0007669"/>
    <property type="project" value="UniProtKB-UniRule"/>
</dbReference>
<gene>
    <name evidence="4" type="primary">RBL2</name>
    <name evidence="4" type="ORF">QQS21_008391</name>
</gene>
<evidence type="ECO:0000313" key="4">
    <source>
        <dbReference type="EMBL" id="KAK2593928.1"/>
    </source>
</evidence>
<dbReference type="PANTHER" id="PTHR21500:SF0">
    <property type="entry name" value="TUBULIN-SPECIFIC CHAPERONE A"/>
    <property type="match status" value="1"/>
</dbReference>
<dbReference type="SUPFAM" id="SSF46988">
    <property type="entry name" value="Tubulin chaperone cofactor A"/>
    <property type="match status" value="1"/>
</dbReference>
<dbReference type="EMBL" id="JASWJB010000189">
    <property type="protein sequence ID" value="KAK2593928.1"/>
    <property type="molecule type" value="Genomic_DNA"/>
</dbReference>
<comment type="caution">
    <text evidence="4">The sequence shown here is derived from an EMBL/GenBank/DDBJ whole genome shotgun (WGS) entry which is preliminary data.</text>
</comment>
<dbReference type="InterPro" id="IPR036126">
    <property type="entry name" value="TBCA_sf"/>
</dbReference>
<keyword evidence="3" id="KW-0493">Microtubule</keyword>
<accession>A0AAJ0CLC4</accession>
<organism evidence="4 5">
    <name type="scientific">Conoideocrella luteorostrata</name>
    <dbReference type="NCBI Taxonomy" id="1105319"/>
    <lineage>
        <taxon>Eukaryota</taxon>
        <taxon>Fungi</taxon>
        <taxon>Dikarya</taxon>
        <taxon>Ascomycota</taxon>
        <taxon>Pezizomycotina</taxon>
        <taxon>Sordariomycetes</taxon>
        <taxon>Hypocreomycetidae</taxon>
        <taxon>Hypocreales</taxon>
        <taxon>Clavicipitaceae</taxon>
        <taxon>Conoideocrella</taxon>
    </lineage>
</organism>
<dbReference type="GO" id="GO:0005829">
    <property type="term" value="C:cytosol"/>
    <property type="evidence" value="ECO:0007669"/>
    <property type="project" value="TreeGrafter"/>
</dbReference>
<dbReference type="Proteomes" id="UP001251528">
    <property type="component" value="Unassembled WGS sequence"/>
</dbReference>
<dbReference type="Gene3D" id="1.20.58.90">
    <property type="match status" value="1"/>
</dbReference>
<comment type="similarity">
    <text evidence="1 3">Belongs to the TBCA family.</text>
</comment>
<comment type="subcellular location">
    <subcellularLocation>
        <location evidence="3">Cytoplasm</location>
        <location evidence="3">Cytoskeleton</location>
    </subcellularLocation>
</comment>
<keyword evidence="3" id="KW-0206">Cytoskeleton</keyword>
<protein>
    <recommendedName>
        <fullName evidence="3">Tubulin-specific chaperone A</fullName>
    </recommendedName>
</protein>
<dbReference type="PANTHER" id="PTHR21500">
    <property type="entry name" value="TUBULIN-SPECIFIC CHAPERONE A"/>
    <property type="match status" value="1"/>
</dbReference>
<name>A0AAJ0CLC4_9HYPO</name>
<proteinExistence type="inferred from homology"/>
<dbReference type="GO" id="GO:0007021">
    <property type="term" value="P:tubulin complex assembly"/>
    <property type="evidence" value="ECO:0007669"/>
    <property type="project" value="UniProtKB-UniRule"/>
</dbReference>
<keyword evidence="5" id="KW-1185">Reference proteome</keyword>
<dbReference type="GO" id="GO:0048487">
    <property type="term" value="F:beta-tubulin binding"/>
    <property type="evidence" value="ECO:0007669"/>
    <property type="project" value="InterPro"/>
</dbReference>
<evidence type="ECO:0000256" key="2">
    <source>
        <dbReference type="ARBA" id="ARBA00023186"/>
    </source>
</evidence>
<comment type="subunit">
    <text evidence="3">Supercomplex made of cofactors A to E. Cofactors A and D function by capturing and stabilizing tubulin in a quasi-native conformation. Cofactor E binds to the cofactor D-tubulin complex; interaction with cofactor C then causes the release of tubulin polypeptides that are committed to the native state.</text>
</comment>
<dbReference type="AlphaFoldDB" id="A0AAJ0CLC4"/>
<sequence>MPPPSQLAIATSSVSRLLKEEGSYHKELADQEVQVAKLEESIKNGGDNEDGNAEFMLKQNKIALEQTKAVFGPLRERINAAVIKLEDQIGLAEEAGGAEGLDNARKVLEEAKAS</sequence>
<reference evidence="4" key="1">
    <citation type="submission" date="2023-06" db="EMBL/GenBank/DDBJ databases">
        <title>Conoideocrella luteorostrata (Hypocreales: Clavicipitaceae), a potential biocontrol fungus for elongate hemlock scale in United States Christmas tree production areas.</title>
        <authorList>
            <person name="Barrett H."/>
            <person name="Lovett B."/>
            <person name="Macias A.M."/>
            <person name="Stajich J.E."/>
            <person name="Kasson M.T."/>
        </authorList>
    </citation>
    <scope>NUCLEOTIDE SEQUENCE</scope>
    <source>
        <strain evidence="4">ARSEF 14590</strain>
    </source>
</reference>
<keyword evidence="2 3" id="KW-0143">Chaperone</keyword>
<dbReference type="Pfam" id="PF02970">
    <property type="entry name" value="TBCA"/>
    <property type="match status" value="1"/>
</dbReference>
<evidence type="ECO:0000313" key="5">
    <source>
        <dbReference type="Proteomes" id="UP001251528"/>
    </source>
</evidence>